<proteinExistence type="predicted"/>
<dbReference type="EMBL" id="UINC01001039">
    <property type="protein sequence ID" value="SUZ68658.1"/>
    <property type="molecule type" value="Genomic_DNA"/>
</dbReference>
<reference evidence="1" key="1">
    <citation type="submission" date="2018-05" db="EMBL/GenBank/DDBJ databases">
        <authorList>
            <person name="Lanie J.A."/>
            <person name="Ng W.-L."/>
            <person name="Kazmierczak K.M."/>
            <person name="Andrzejewski T.M."/>
            <person name="Davidsen T.M."/>
            <person name="Wayne K.J."/>
            <person name="Tettelin H."/>
            <person name="Glass J.I."/>
            <person name="Rusch D."/>
            <person name="Podicherti R."/>
            <person name="Tsui H.-C.T."/>
            <person name="Winkler M.E."/>
        </authorList>
    </citation>
    <scope>NUCLEOTIDE SEQUENCE</scope>
</reference>
<name>A0A381PQC2_9ZZZZ</name>
<organism evidence="1">
    <name type="scientific">marine metagenome</name>
    <dbReference type="NCBI Taxonomy" id="408172"/>
    <lineage>
        <taxon>unclassified sequences</taxon>
        <taxon>metagenomes</taxon>
        <taxon>ecological metagenomes</taxon>
    </lineage>
</organism>
<gene>
    <name evidence="1" type="ORF">METZ01_LOCUS21512</name>
</gene>
<protein>
    <submittedName>
        <fullName evidence="1">Uncharacterized protein</fullName>
    </submittedName>
</protein>
<dbReference type="AlphaFoldDB" id="A0A381PQC2"/>
<evidence type="ECO:0000313" key="1">
    <source>
        <dbReference type="EMBL" id="SUZ68658.1"/>
    </source>
</evidence>
<sequence length="34" mass="3743">MMNDVETVEDQIISVGILTHLSVYARGQLQIVGI</sequence>
<accession>A0A381PQC2</accession>